<reference evidence="1 2" key="1">
    <citation type="submission" date="2018-04" db="EMBL/GenBank/DDBJ databases">
        <title>Genomic Encyclopedia of Archaeal and Bacterial Type Strains, Phase II (KMG-II): from individual species to whole genera.</title>
        <authorList>
            <person name="Goeker M."/>
        </authorList>
    </citation>
    <scope>NUCLEOTIDE SEQUENCE [LARGE SCALE GENOMIC DNA]</scope>
    <source>
        <strain evidence="1 2">DSM 26809</strain>
    </source>
</reference>
<keyword evidence="2" id="KW-1185">Reference proteome</keyword>
<dbReference type="RefSeq" id="WP_107827326.1">
    <property type="nucleotide sequence ID" value="NZ_CP160205.1"/>
</dbReference>
<comment type="caution">
    <text evidence="1">The sequence shown here is derived from an EMBL/GenBank/DDBJ whole genome shotgun (WGS) entry which is preliminary data.</text>
</comment>
<sequence>MAFPFTVRYKRKLRGAITPDNQTMALQYIKTRLVEDLADNIVIEEAGVSYKGSTSQWRHAPLAGVDSGRFSLAEINDQWYLIYQIKMHRFFIMLGAMSAVMSISSQEWRMAPLVLLCPGSVIWLFTIIGHEDVPSRIAIGLSNLLFGEEIKSEADKEKLKSWF</sequence>
<name>A0A2T5JCJ7_9SPHI</name>
<gene>
    <name evidence="1" type="ORF">C8P68_102216</name>
</gene>
<organism evidence="1 2">
    <name type="scientific">Mucilaginibacter yixingensis</name>
    <dbReference type="NCBI Taxonomy" id="1295612"/>
    <lineage>
        <taxon>Bacteria</taxon>
        <taxon>Pseudomonadati</taxon>
        <taxon>Bacteroidota</taxon>
        <taxon>Sphingobacteriia</taxon>
        <taxon>Sphingobacteriales</taxon>
        <taxon>Sphingobacteriaceae</taxon>
        <taxon>Mucilaginibacter</taxon>
    </lineage>
</organism>
<dbReference type="OrthoDB" id="795167at2"/>
<accession>A0A2T5JCJ7</accession>
<protein>
    <submittedName>
        <fullName evidence="1">Uncharacterized protein</fullName>
    </submittedName>
</protein>
<evidence type="ECO:0000313" key="2">
    <source>
        <dbReference type="Proteomes" id="UP000244168"/>
    </source>
</evidence>
<proteinExistence type="predicted"/>
<dbReference type="EMBL" id="QAOQ01000002">
    <property type="protein sequence ID" value="PTQ99395.1"/>
    <property type="molecule type" value="Genomic_DNA"/>
</dbReference>
<dbReference type="Proteomes" id="UP000244168">
    <property type="component" value="Unassembled WGS sequence"/>
</dbReference>
<dbReference type="AlphaFoldDB" id="A0A2T5JCJ7"/>
<evidence type="ECO:0000313" key="1">
    <source>
        <dbReference type="EMBL" id="PTQ99395.1"/>
    </source>
</evidence>